<evidence type="ECO:0000256" key="1">
    <source>
        <dbReference type="SAM" id="Phobius"/>
    </source>
</evidence>
<evidence type="ECO:0000313" key="3">
    <source>
        <dbReference type="Proteomes" id="UP000230069"/>
    </source>
</evidence>
<accession>A0A2G5DD79</accession>
<dbReference type="FunCoup" id="A0A2G5DD79">
    <property type="interactions" value="193"/>
</dbReference>
<dbReference type="STRING" id="218851.A0A2G5DD79"/>
<dbReference type="Pfam" id="PF04450">
    <property type="entry name" value="BSP"/>
    <property type="match status" value="1"/>
</dbReference>
<dbReference type="EMBL" id="KZ305039">
    <property type="protein sequence ID" value="PIA41443.1"/>
    <property type="molecule type" value="Genomic_DNA"/>
</dbReference>
<dbReference type="Proteomes" id="UP000230069">
    <property type="component" value="Unassembled WGS sequence"/>
</dbReference>
<dbReference type="PANTHER" id="PTHR33321">
    <property type="match status" value="1"/>
</dbReference>
<keyword evidence="1" id="KW-1133">Transmembrane helix</keyword>
<evidence type="ECO:0000313" key="2">
    <source>
        <dbReference type="EMBL" id="PIA41443.1"/>
    </source>
</evidence>
<proteinExistence type="predicted"/>
<organism evidence="2 3">
    <name type="scientific">Aquilegia coerulea</name>
    <name type="common">Rocky mountain columbine</name>
    <dbReference type="NCBI Taxonomy" id="218851"/>
    <lineage>
        <taxon>Eukaryota</taxon>
        <taxon>Viridiplantae</taxon>
        <taxon>Streptophyta</taxon>
        <taxon>Embryophyta</taxon>
        <taxon>Tracheophyta</taxon>
        <taxon>Spermatophyta</taxon>
        <taxon>Magnoliopsida</taxon>
        <taxon>Ranunculales</taxon>
        <taxon>Ranunculaceae</taxon>
        <taxon>Thalictroideae</taxon>
        <taxon>Aquilegia</taxon>
    </lineage>
</organism>
<dbReference type="InParanoid" id="A0A2G5DD79"/>
<dbReference type="InterPro" id="IPR007541">
    <property type="entry name" value="Uncharacterised_BSP"/>
</dbReference>
<dbReference type="AlphaFoldDB" id="A0A2G5DD79"/>
<keyword evidence="1" id="KW-0812">Transmembrane</keyword>
<sequence>MDVEEHHNNLLQHLISTTSISTNSSDNTAVYSNFHIASRFILIFFITIISIFANYQASKGIEIIIINDVKHTPLGRKFHLFFVSNDKVTQIVLNTSNLAQHVLYPDDQQPKKPVTRVTVRFTDENFTSPVLIKVAKLEQDISYEYVLHISSSLMEESNVERAMVLAVQRAMVRVWLWNNRENCATDKLIDGIVEYVMVIAGLVPSPPDYTNLSRLLLVSDDSTMCWKNLDHVIDMVQFLKYCEMTRNGFIGRLNQAMQGSSWHDQMVDDALGLPVKQLCGSYNSSTLQSSLSKMS</sequence>
<feature type="transmembrane region" description="Helical" evidence="1">
    <location>
        <begin position="36"/>
        <end position="55"/>
    </location>
</feature>
<keyword evidence="3" id="KW-1185">Reference proteome</keyword>
<dbReference type="PANTHER" id="PTHR33321:SF3">
    <property type="entry name" value="OS05G0582000 PROTEIN"/>
    <property type="match status" value="1"/>
</dbReference>
<gene>
    <name evidence="2" type="ORF">AQUCO_02200095v1</name>
</gene>
<dbReference type="OrthoDB" id="1924946at2759"/>
<name>A0A2G5DD79_AQUCA</name>
<keyword evidence="1" id="KW-0472">Membrane</keyword>
<reference evidence="2 3" key="1">
    <citation type="submission" date="2017-09" db="EMBL/GenBank/DDBJ databases">
        <title>WGS assembly of Aquilegia coerulea Goldsmith.</title>
        <authorList>
            <person name="Hodges S."/>
            <person name="Kramer E."/>
            <person name="Nordborg M."/>
            <person name="Tomkins J."/>
            <person name="Borevitz J."/>
            <person name="Derieg N."/>
            <person name="Yan J."/>
            <person name="Mihaltcheva S."/>
            <person name="Hayes R.D."/>
            <person name="Rokhsar D."/>
        </authorList>
    </citation>
    <scope>NUCLEOTIDE SEQUENCE [LARGE SCALE GENOMIC DNA]</scope>
    <source>
        <strain evidence="3">cv. Goldsmith</strain>
    </source>
</reference>
<protein>
    <submittedName>
        <fullName evidence="2">Uncharacterized protein</fullName>
    </submittedName>
</protein>